<dbReference type="AlphaFoldDB" id="W8VWA5"/>
<dbReference type="HOGENOM" id="CLU_1325227_0_0_10"/>
<feature type="transmembrane region" description="Helical" evidence="1">
    <location>
        <begin position="132"/>
        <end position="156"/>
    </location>
</feature>
<evidence type="ECO:0000313" key="3">
    <source>
        <dbReference type="EMBL" id="BAO56153.1"/>
    </source>
</evidence>
<organism evidence="3 4">
    <name type="scientific">Nonlabens marinus S1-08</name>
    <dbReference type="NCBI Taxonomy" id="1454201"/>
    <lineage>
        <taxon>Bacteria</taxon>
        <taxon>Pseudomonadati</taxon>
        <taxon>Bacteroidota</taxon>
        <taxon>Flavobacteriia</taxon>
        <taxon>Flavobacteriales</taxon>
        <taxon>Flavobacteriaceae</taxon>
        <taxon>Nonlabens</taxon>
    </lineage>
</organism>
<keyword evidence="4" id="KW-1185">Reference proteome</keyword>
<evidence type="ECO:0000313" key="4">
    <source>
        <dbReference type="Proteomes" id="UP000031760"/>
    </source>
</evidence>
<keyword evidence="1" id="KW-0472">Membrane</keyword>
<accession>W8VWA5</accession>
<keyword evidence="1" id="KW-0812">Transmembrane</keyword>
<dbReference type="Pfam" id="PF22497">
    <property type="entry name" value="DUF6989"/>
    <property type="match status" value="1"/>
</dbReference>
<gene>
    <name evidence="3" type="ORF">NMS_2144</name>
</gene>
<protein>
    <recommendedName>
        <fullName evidence="2">DUF6989 domain-containing protein</fullName>
    </recommendedName>
</protein>
<dbReference type="OrthoDB" id="1200103at2"/>
<dbReference type="STRING" id="1454201.NMS_2144"/>
<feature type="domain" description="DUF6989" evidence="2">
    <location>
        <begin position="93"/>
        <end position="197"/>
    </location>
</feature>
<feature type="transmembrane region" description="Helical" evidence="1">
    <location>
        <begin position="94"/>
        <end position="112"/>
    </location>
</feature>
<keyword evidence="1" id="KW-1133">Transmembrane helix</keyword>
<dbReference type="KEGG" id="nmf:NMS_2144"/>
<dbReference type="EMBL" id="AP014548">
    <property type="protein sequence ID" value="BAO56153.1"/>
    <property type="molecule type" value="Genomic_DNA"/>
</dbReference>
<name>W8VWA5_9FLAO</name>
<dbReference type="Proteomes" id="UP000031760">
    <property type="component" value="Chromosome"/>
</dbReference>
<feature type="transmembrane region" description="Helical" evidence="1">
    <location>
        <begin position="168"/>
        <end position="189"/>
    </location>
</feature>
<dbReference type="RefSeq" id="WP_052476906.1">
    <property type="nucleotide sequence ID" value="NZ_AP014548.1"/>
</dbReference>
<sequence length="207" mass="23762">MFHSLSKVLIEFFKAILKVSIAGVAIGLLKTYPFIVAGLILIKLFHVAYVKVIKPEGTKNWILITGMLMTGVFGIVAEYWGVSNDYWEYHYIDSTLPAWLPFAWMMAFYILYQLEHQLVPFLKNPSLVQRIVLMIVLTLIIPAIGEMVAINMGVWTYTWPYQLLGVPVYAFIALVLIHMFVYLLLYLIFKNSYGKMLPFAPTGIDRQ</sequence>
<proteinExistence type="predicted"/>
<evidence type="ECO:0000259" key="2">
    <source>
        <dbReference type="Pfam" id="PF22497"/>
    </source>
</evidence>
<dbReference type="InterPro" id="IPR054258">
    <property type="entry name" value="DUF6989"/>
</dbReference>
<evidence type="ECO:0000256" key="1">
    <source>
        <dbReference type="SAM" id="Phobius"/>
    </source>
</evidence>
<reference evidence="3 4" key="1">
    <citation type="journal article" date="2014" name="Proc. Natl. Acad. Sci. U.S.A.">
        <title>Functional characterization of flavobacteria rhodopsins reveals a unique class of light-driven chloride pump in bacteria.</title>
        <authorList>
            <person name="Yoshizawa S."/>
            <person name="Kumagai Y."/>
            <person name="Kim H."/>
            <person name="Ogura Y."/>
            <person name="Hayashi T."/>
            <person name="Iwasaki W."/>
            <person name="DeLong E.F."/>
            <person name="Kogure K."/>
        </authorList>
    </citation>
    <scope>NUCLEOTIDE SEQUENCE [LARGE SCALE GENOMIC DNA]</scope>
    <source>
        <strain evidence="3 4">S1-08</strain>
    </source>
</reference>
<feature type="transmembrane region" description="Helical" evidence="1">
    <location>
        <begin position="60"/>
        <end position="82"/>
    </location>
</feature>